<dbReference type="AlphaFoldDB" id="A0A3P6TNJ8"/>
<name>A0A3P6TNJ8_DIBLA</name>
<evidence type="ECO:0000313" key="2">
    <source>
        <dbReference type="EMBL" id="VDK80710.1"/>
    </source>
</evidence>
<gene>
    <name evidence="2" type="ORF">DILT_LOCUS3135</name>
</gene>
<feature type="domain" description="Eph LBD" evidence="1">
    <location>
        <begin position="1"/>
        <end position="113"/>
    </location>
</feature>
<dbReference type="Gene3D" id="2.60.120.260">
    <property type="entry name" value="Galactose-binding domain-like"/>
    <property type="match status" value="1"/>
</dbReference>
<dbReference type="OrthoDB" id="4062651at2759"/>
<sequence>MLRSCTDRELTHSLLGCREHFDLYLQKGTTAEGLEWDPEDEITIKNFKKLATISSDTKWSADTSQSDAVTSWLIRFKPMVHQSWIRLAVRDEGACLMLDRIRIYYLSCPAWQVCNLIFL</sequence>
<protein>
    <recommendedName>
        <fullName evidence="1">Eph LBD domain-containing protein</fullName>
    </recommendedName>
</protein>
<reference evidence="2 3" key="1">
    <citation type="submission" date="2018-11" db="EMBL/GenBank/DDBJ databases">
        <authorList>
            <consortium name="Pathogen Informatics"/>
        </authorList>
    </citation>
    <scope>NUCLEOTIDE SEQUENCE [LARGE SCALE GENOMIC DNA]</scope>
</reference>
<dbReference type="Pfam" id="PF01404">
    <property type="entry name" value="Ephrin_lbd"/>
    <property type="match status" value="1"/>
</dbReference>
<dbReference type="InterPro" id="IPR001090">
    <property type="entry name" value="Ephrin_rcpt_lig-bd_dom"/>
</dbReference>
<dbReference type="SUPFAM" id="SSF49785">
    <property type="entry name" value="Galactose-binding domain-like"/>
    <property type="match status" value="1"/>
</dbReference>
<proteinExistence type="predicted"/>
<evidence type="ECO:0000313" key="3">
    <source>
        <dbReference type="Proteomes" id="UP000281553"/>
    </source>
</evidence>
<accession>A0A3P6TNJ8</accession>
<evidence type="ECO:0000259" key="1">
    <source>
        <dbReference type="PROSITE" id="PS51550"/>
    </source>
</evidence>
<dbReference type="Proteomes" id="UP000281553">
    <property type="component" value="Unassembled WGS sequence"/>
</dbReference>
<dbReference type="PROSITE" id="PS51550">
    <property type="entry name" value="EPH_LBD"/>
    <property type="match status" value="1"/>
</dbReference>
<keyword evidence="3" id="KW-1185">Reference proteome</keyword>
<dbReference type="InterPro" id="IPR008979">
    <property type="entry name" value="Galactose-bd-like_sf"/>
</dbReference>
<dbReference type="EMBL" id="UYRU01043194">
    <property type="protein sequence ID" value="VDK80710.1"/>
    <property type="molecule type" value="Genomic_DNA"/>
</dbReference>
<organism evidence="2 3">
    <name type="scientific">Dibothriocephalus latus</name>
    <name type="common">Fish tapeworm</name>
    <name type="synonym">Diphyllobothrium latum</name>
    <dbReference type="NCBI Taxonomy" id="60516"/>
    <lineage>
        <taxon>Eukaryota</taxon>
        <taxon>Metazoa</taxon>
        <taxon>Spiralia</taxon>
        <taxon>Lophotrochozoa</taxon>
        <taxon>Platyhelminthes</taxon>
        <taxon>Cestoda</taxon>
        <taxon>Eucestoda</taxon>
        <taxon>Diphyllobothriidea</taxon>
        <taxon>Diphyllobothriidae</taxon>
        <taxon>Dibothriocephalus</taxon>
    </lineage>
</organism>